<organism evidence="3 4">
    <name type="scientific">Roseimaritima multifibrata</name>
    <dbReference type="NCBI Taxonomy" id="1930274"/>
    <lineage>
        <taxon>Bacteria</taxon>
        <taxon>Pseudomonadati</taxon>
        <taxon>Planctomycetota</taxon>
        <taxon>Planctomycetia</taxon>
        <taxon>Pirellulales</taxon>
        <taxon>Pirellulaceae</taxon>
        <taxon>Roseimaritima</taxon>
    </lineage>
</organism>
<dbReference type="EMBL" id="CP036262">
    <property type="protein sequence ID" value="QDS96130.1"/>
    <property type="molecule type" value="Genomic_DNA"/>
</dbReference>
<dbReference type="Gene3D" id="3.40.50.1110">
    <property type="entry name" value="SGNH hydrolase"/>
    <property type="match status" value="1"/>
</dbReference>
<dbReference type="InterPro" id="IPR036514">
    <property type="entry name" value="SGNH_hydro_sf"/>
</dbReference>
<evidence type="ECO:0000313" key="3">
    <source>
        <dbReference type="EMBL" id="QDS96130.1"/>
    </source>
</evidence>
<sequence precursor="true">MKPTLTLLSVLLFAPLAALHAADPVPLWDERVPLLKTAELPMLEDVRFSVIKPYEFKSDGYRFLHGVGLCFHKGRLYASFGHNQGGENTDTEEARFCVSDDEGKTWSEVRTIDSGEGPVGVSHGAFLSHNGTLWAFQGAYTGTMSGVHTRAYVLDEAGNQWQAKGTVIEDGFWPMQEPQKMDDGNWIMAGLKVGDGNPAIVAISHGDDFTKWDAVPIPHSKGLKMWGESTVIVSGNQITNISRYGDKAVALVATSNDYGRTWSEMRPSNLPMTTSKPAAGMLSNGQRYLVCTTTADSGKRRSPLTIAVSKPGEPLFSKVFVIRHAEFLDGPGESHPKAALSYPYAIEHEGSLYIGYSNSGDKSTRVGTGRQLWNNNSAEVAVIPINQLLADEGSLSQTEPTNAKEAAMQKAREEAELEKKYQAWVSKLTPAHQAWEKTLQAELGNFYLPIHKREKVAGTANAWDFVEDDPALPRVLLIGDSVSRAYTQTVQKELAGIANVHRAPANCGPTSTGLKKMDVWLGDGKWDVIHFNFGIHDRATPLADYTTRLQQLIERMKQTGATLVWASTTPIPDIAGKYTAESIVERNAAAAAVMQQNAVAIDDLFTAITPRLAELQKPNDVHFSGAGNEFLGEQVAAYLKSIPMVSEPRQ</sequence>
<dbReference type="Gene3D" id="2.120.10.10">
    <property type="match status" value="1"/>
</dbReference>
<evidence type="ECO:0000259" key="2">
    <source>
        <dbReference type="Pfam" id="PF13088"/>
    </source>
</evidence>
<dbReference type="Pfam" id="PF13088">
    <property type="entry name" value="BNR_2"/>
    <property type="match status" value="1"/>
</dbReference>
<feature type="chain" id="PRO_5022102225" description="Sialidase domain-containing protein" evidence="1">
    <location>
        <begin position="22"/>
        <end position="650"/>
    </location>
</feature>
<dbReference type="PANTHER" id="PTHR43752:SF2">
    <property type="entry name" value="BNR_ASP-BOX REPEAT FAMILY PROTEIN"/>
    <property type="match status" value="1"/>
</dbReference>
<accession>A0A517MMN5</accession>
<dbReference type="KEGG" id="rml:FF011L_49370"/>
<dbReference type="RefSeq" id="WP_218932831.1">
    <property type="nucleotide sequence ID" value="NZ_CP036262.1"/>
</dbReference>
<dbReference type="Proteomes" id="UP000320672">
    <property type="component" value="Chromosome"/>
</dbReference>
<feature type="signal peptide" evidence="1">
    <location>
        <begin position="1"/>
        <end position="21"/>
    </location>
</feature>
<dbReference type="PANTHER" id="PTHR43752">
    <property type="entry name" value="BNR/ASP-BOX REPEAT FAMILY PROTEIN"/>
    <property type="match status" value="1"/>
</dbReference>
<feature type="domain" description="Sialidase" evidence="2">
    <location>
        <begin position="84"/>
        <end position="353"/>
    </location>
</feature>
<dbReference type="CDD" id="cd00229">
    <property type="entry name" value="SGNH_hydrolase"/>
    <property type="match status" value="1"/>
</dbReference>
<proteinExistence type="predicted"/>
<dbReference type="SUPFAM" id="SSF50939">
    <property type="entry name" value="Sialidases"/>
    <property type="match status" value="1"/>
</dbReference>
<protein>
    <recommendedName>
        <fullName evidence="2">Sialidase domain-containing protein</fullName>
    </recommendedName>
</protein>
<evidence type="ECO:0000313" key="4">
    <source>
        <dbReference type="Proteomes" id="UP000320672"/>
    </source>
</evidence>
<gene>
    <name evidence="3" type="ORF">FF011L_49370</name>
</gene>
<dbReference type="SUPFAM" id="SSF52266">
    <property type="entry name" value="SGNH hydrolase"/>
    <property type="match status" value="1"/>
</dbReference>
<evidence type="ECO:0000256" key="1">
    <source>
        <dbReference type="SAM" id="SignalP"/>
    </source>
</evidence>
<name>A0A517MMN5_9BACT</name>
<dbReference type="InterPro" id="IPR036278">
    <property type="entry name" value="Sialidase_sf"/>
</dbReference>
<reference evidence="3 4" key="1">
    <citation type="submission" date="2019-02" db="EMBL/GenBank/DDBJ databases">
        <title>Deep-cultivation of Planctomycetes and their phenomic and genomic characterization uncovers novel biology.</title>
        <authorList>
            <person name="Wiegand S."/>
            <person name="Jogler M."/>
            <person name="Boedeker C."/>
            <person name="Pinto D."/>
            <person name="Vollmers J."/>
            <person name="Rivas-Marin E."/>
            <person name="Kohn T."/>
            <person name="Peeters S.H."/>
            <person name="Heuer A."/>
            <person name="Rast P."/>
            <person name="Oberbeckmann S."/>
            <person name="Bunk B."/>
            <person name="Jeske O."/>
            <person name="Meyerdierks A."/>
            <person name="Storesund J.E."/>
            <person name="Kallscheuer N."/>
            <person name="Luecker S."/>
            <person name="Lage O.M."/>
            <person name="Pohl T."/>
            <person name="Merkel B.J."/>
            <person name="Hornburger P."/>
            <person name="Mueller R.-W."/>
            <person name="Bruemmer F."/>
            <person name="Labrenz M."/>
            <person name="Spormann A.M."/>
            <person name="Op den Camp H."/>
            <person name="Overmann J."/>
            <person name="Amann R."/>
            <person name="Jetten M.S.M."/>
            <person name="Mascher T."/>
            <person name="Medema M.H."/>
            <person name="Devos D.P."/>
            <person name="Kaster A.-K."/>
            <person name="Ovreas L."/>
            <person name="Rohde M."/>
            <person name="Galperin M.Y."/>
            <person name="Jogler C."/>
        </authorList>
    </citation>
    <scope>NUCLEOTIDE SEQUENCE [LARGE SCALE GENOMIC DNA]</scope>
    <source>
        <strain evidence="3 4">FF011L</strain>
    </source>
</reference>
<dbReference type="GO" id="GO:0016788">
    <property type="term" value="F:hydrolase activity, acting on ester bonds"/>
    <property type="evidence" value="ECO:0007669"/>
    <property type="project" value="UniProtKB-ARBA"/>
</dbReference>
<keyword evidence="4" id="KW-1185">Reference proteome</keyword>
<dbReference type="AlphaFoldDB" id="A0A517MMN5"/>
<dbReference type="InterPro" id="IPR011040">
    <property type="entry name" value="Sialidase"/>
</dbReference>
<dbReference type="CDD" id="cd15482">
    <property type="entry name" value="Sialidase_non-viral"/>
    <property type="match status" value="1"/>
</dbReference>
<keyword evidence="1" id="KW-0732">Signal</keyword>